<dbReference type="SUPFAM" id="SSF52540">
    <property type="entry name" value="P-loop containing nucleoside triphosphate hydrolases"/>
    <property type="match status" value="1"/>
</dbReference>
<accession>A0A645C718</accession>
<dbReference type="InterPro" id="IPR003439">
    <property type="entry name" value="ABC_transporter-like_ATP-bd"/>
</dbReference>
<dbReference type="Gene3D" id="3.40.50.300">
    <property type="entry name" value="P-loop containing nucleotide triphosphate hydrolases"/>
    <property type="match status" value="1"/>
</dbReference>
<sequence>MLTIEHLTKCYSGDVKAVDDLSLTVMPGDIYGFIGHNGAGKTTTLRTVAGILSFDSGTIRVEGKSIAEEPIACKKEMAYIPDNPDLYEHLTGIQYLNFVADIYGVSAADRDERIKKYADAFEMTPRLNDLIGSCSHGMKQKIALISALIHDPKLLLLDEPFVGLDPKAAHTLKTFMAELCANGSAIFFSTHVLEVAEKLCNKIAIIKNGRLIAAGEMDKVKGDESLETLFLELTDNA</sequence>
<dbReference type="EMBL" id="VSSQ01023048">
    <property type="protein sequence ID" value="MPM69744.1"/>
    <property type="molecule type" value="Genomic_DNA"/>
</dbReference>
<dbReference type="GO" id="GO:0016887">
    <property type="term" value="F:ATP hydrolysis activity"/>
    <property type="evidence" value="ECO:0007669"/>
    <property type="project" value="InterPro"/>
</dbReference>
<evidence type="ECO:0000256" key="2">
    <source>
        <dbReference type="ARBA" id="ARBA00022741"/>
    </source>
</evidence>
<keyword evidence="1" id="KW-0813">Transport</keyword>
<dbReference type="CDD" id="cd03230">
    <property type="entry name" value="ABC_DR_subfamily_A"/>
    <property type="match status" value="1"/>
</dbReference>
<dbReference type="AlphaFoldDB" id="A0A645C718"/>
<dbReference type="InterPro" id="IPR027417">
    <property type="entry name" value="P-loop_NTPase"/>
</dbReference>
<dbReference type="InterPro" id="IPR017871">
    <property type="entry name" value="ABC_transporter-like_CS"/>
</dbReference>
<keyword evidence="2" id="KW-0547">Nucleotide-binding</keyword>
<dbReference type="Pfam" id="PF00005">
    <property type="entry name" value="ABC_tran"/>
    <property type="match status" value="1"/>
</dbReference>
<organism evidence="5">
    <name type="scientific">bioreactor metagenome</name>
    <dbReference type="NCBI Taxonomy" id="1076179"/>
    <lineage>
        <taxon>unclassified sequences</taxon>
        <taxon>metagenomes</taxon>
        <taxon>ecological metagenomes</taxon>
    </lineage>
</organism>
<evidence type="ECO:0000313" key="5">
    <source>
        <dbReference type="EMBL" id="MPM69744.1"/>
    </source>
</evidence>
<dbReference type="PROSITE" id="PS50893">
    <property type="entry name" value="ABC_TRANSPORTER_2"/>
    <property type="match status" value="1"/>
</dbReference>
<dbReference type="InterPro" id="IPR003593">
    <property type="entry name" value="AAA+_ATPase"/>
</dbReference>
<dbReference type="PANTHER" id="PTHR42939:SF1">
    <property type="entry name" value="ABC TRANSPORTER ATP-BINDING PROTEIN ALBC-RELATED"/>
    <property type="match status" value="1"/>
</dbReference>
<evidence type="ECO:0000259" key="4">
    <source>
        <dbReference type="PROSITE" id="PS50893"/>
    </source>
</evidence>
<gene>
    <name evidence="5" type="primary">ecsA_12</name>
    <name evidence="5" type="ORF">SDC9_116692</name>
</gene>
<dbReference type="PANTHER" id="PTHR42939">
    <property type="entry name" value="ABC TRANSPORTER ATP-BINDING PROTEIN ALBC-RELATED"/>
    <property type="match status" value="1"/>
</dbReference>
<proteinExistence type="predicted"/>
<evidence type="ECO:0000256" key="3">
    <source>
        <dbReference type="ARBA" id="ARBA00022840"/>
    </source>
</evidence>
<dbReference type="SMART" id="SM00382">
    <property type="entry name" value="AAA"/>
    <property type="match status" value="1"/>
</dbReference>
<protein>
    <submittedName>
        <fullName evidence="5">ABC-type transporter ATP-binding protein EcsA</fullName>
    </submittedName>
</protein>
<evidence type="ECO:0000256" key="1">
    <source>
        <dbReference type="ARBA" id="ARBA00022448"/>
    </source>
</evidence>
<comment type="caution">
    <text evidence="5">The sequence shown here is derived from an EMBL/GenBank/DDBJ whole genome shotgun (WGS) entry which is preliminary data.</text>
</comment>
<dbReference type="InterPro" id="IPR051782">
    <property type="entry name" value="ABC_Transporter_VariousFunc"/>
</dbReference>
<dbReference type="GO" id="GO:0005524">
    <property type="term" value="F:ATP binding"/>
    <property type="evidence" value="ECO:0007669"/>
    <property type="project" value="UniProtKB-KW"/>
</dbReference>
<feature type="domain" description="ABC transporter" evidence="4">
    <location>
        <begin position="2"/>
        <end position="233"/>
    </location>
</feature>
<name>A0A645C718_9ZZZZ</name>
<dbReference type="PROSITE" id="PS00211">
    <property type="entry name" value="ABC_TRANSPORTER_1"/>
    <property type="match status" value="1"/>
</dbReference>
<reference evidence="5" key="1">
    <citation type="submission" date="2019-08" db="EMBL/GenBank/DDBJ databases">
        <authorList>
            <person name="Kucharzyk K."/>
            <person name="Murdoch R.W."/>
            <person name="Higgins S."/>
            <person name="Loffler F."/>
        </authorList>
    </citation>
    <scope>NUCLEOTIDE SEQUENCE</scope>
</reference>
<keyword evidence="3 5" id="KW-0067">ATP-binding</keyword>